<feature type="transmembrane region" description="Helical" evidence="2">
    <location>
        <begin position="127"/>
        <end position="145"/>
    </location>
</feature>
<feature type="domain" description="Cyanobacterial aminoacyl-tRNA synthetase CAAD" evidence="3">
    <location>
        <begin position="87"/>
        <end position="170"/>
    </location>
</feature>
<evidence type="ECO:0000313" key="4">
    <source>
        <dbReference type="EMBL" id="PKA46585.1"/>
    </source>
</evidence>
<dbReference type="InterPro" id="IPR033344">
    <property type="entry name" value="CURT1"/>
</dbReference>
<dbReference type="PANTHER" id="PTHR33222:SF9">
    <property type="entry name" value="PROTEIN CURVATURE THYLAKOID 1B, CHLOROPLASTIC"/>
    <property type="match status" value="1"/>
</dbReference>
<evidence type="ECO:0000256" key="2">
    <source>
        <dbReference type="SAM" id="Phobius"/>
    </source>
</evidence>
<evidence type="ECO:0000259" key="3">
    <source>
        <dbReference type="Pfam" id="PF14159"/>
    </source>
</evidence>
<dbReference type="OrthoDB" id="2014299at2759"/>
<proteinExistence type="predicted"/>
<feature type="transmembrane region" description="Helical" evidence="2">
    <location>
        <begin position="99"/>
        <end position="121"/>
    </location>
</feature>
<evidence type="ECO:0000313" key="5">
    <source>
        <dbReference type="Proteomes" id="UP000236161"/>
    </source>
</evidence>
<dbReference type="AlphaFoldDB" id="A0A2H9ZTG5"/>
<organism evidence="4 5">
    <name type="scientific">Apostasia shenzhenica</name>
    <dbReference type="NCBI Taxonomy" id="1088818"/>
    <lineage>
        <taxon>Eukaryota</taxon>
        <taxon>Viridiplantae</taxon>
        <taxon>Streptophyta</taxon>
        <taxon>Embryophyta</taxon>
        <taxon>Tracheophyta</taxon>
        <taxon>Spermatophyta</taxon>
        <taxon>Magnoliopsida</taxon>
        <taxon>Liliopsida</taxon>
        <taxon>Asparagales</taxon>
        <taxon>Orchidaceae</taxon>
        <taxon>Apostasioideae</taxon>
        <taxon>Apostasia</taxon>
    </lineage>
</organism>
<dbReference type="PANTHER" id="PTHR33222">
    <property type="match status" value="1"/>
</dbReference>
<keyword evidence="5" id="KW-1185">Reference proteome</keyword>
<keyword evidence="2" id="KW-0812">Transmembrane</keyword>
<protein>
    <submittedName>
        <fullName evidence="4">Thylakoid membrane phosphoprotein 14 kDa, chloroplastic</fullName>
    </submittedName>
</protein>
<comment type="subcellular location">
    <subcellularLocation>
        <location evidence="1">Membrane</location>
        <topology evidence="1">Multi-pass membrane protein</topology>
    </subcellularLocation>
</comment>
<dbReference type="InterPro" id="IPR025564">
    <property type="entry name" value="CAAD_dom"/>
</dbReference>
<name>A0A2H9ZTG5_9ASPA</name>
<evidence type="ECO:0000256" key="1">
    <source>
        <dbReference type="ARBA" id="ARBA00004141"/>
    </source>
</evidence>
<keyword evidence="2" id="KW-1133">Transmembrane helix</keyword>
<dbReference type="Proteomes" id="UP000236161">
    <property type="component" value="Unassembled WGS sequence"/>
</dbReference>
<dbReference type="Pfam" id="PF14159">
    <property type="entry name" value="CAAD"/>
    <property type="match status" value="1"/>
</dbReference>
<keyword evidence="2" id="KW-0472">Membrane</keyword>
<sequence>MASATAAGTRALASSPIFAEGRPAARQHVAAGTPRCVGLPSPILPSQSRETLKPASYYHEITRDVVSMATGEAPAQVATELPEIVKNIQEAWDKLEDKYAVTTLALAAVIGLYGSAGMISAIDRLPLVPGLLELVGIGYTGWFAYRHLVFKPDREALMAKIKVIYDDIIGG</sequence>
<dbReference type="STRING" id="1088818.A0A2H9ZTG5"/>
<reference evidence="4 5" key="1">
    <citation type="journal article" date="2017" name="Nature">
        <title>The Apostasia genome and the evolution of orchids.</title>
        <authorList>
            <person name="Zhang G.Q."/>
            <person name="Liu K.W."/>
            <person name="Li Z."/>
            <person name="Lohaus R."/>
            <person name="Hsiao Y.Y."/>
            <person name="Niu S.C."/>
            <person name="Wang J.Y."/>
            <person name="Lin Y.C."/>
            <person name="Xu Q."/>
            <person name="Chen L.J."/>
            <person name="Yoshida K."/>
            <person name="Fujiwara S."/>
            <person name="Wang Z.W."/>
            <person name="Zhang Y.Q."/>
            <person name="Mitsuda N."/>
            <person name="Wang M."/>
            <person name="Liu G.H."/>
            <person name="Pecoraro L."/>
            <person name="Huang H.X."/>
            <person name="Xiao X.J."/>
            <person name="Lin M."/>
            <person name="Wu X.Y."/>
            <person name="Wu W.L."/>
            <person name="Chen Y.Y."/>
            <person name="Chang S.B."/>
            <person name="Sakamoto S."/>
            <person name="Ohme-Takagi M."/>
            <person name="Yagi M."/>
            <person name="Zeng S.J."/>
            <person name="Shen C.Y."/>
            <person name="Yeh C.M."/>
            <person name="Luo Y.B."/>
            <person name="Tsai W.C."/>
            <person name="Van de Peer Y."/>
            <person name="Liu Z.J."/>
        </authorList>
    </citation>
    <scope>NUCLEOTIDE SEQUENCE [LARGE SCALE GENOMIC DNA]</scope>
    <source>
        <strain evidence="5">cv. Shenzhen</strain>
        <tissue evidence="4">Stem</tissue>
    </source>
</reference>
<dbReference type="EMBL" id="KZ454132">
    <property type="protein sequence ID" value="PKA46585.1"/>
    <property type="molecule type" value="Genomic_DNA"/>
</dbReference>
<dbReference type="GO" id="GO:0009535">
    <property type="term" value="C:chloroplast thylakoid membrane"/>
    <property type="evidence" value="ECO:0007669"/>
    <property type="project" value="TreeGrafter"/>
</dbReference>
<accession>A0A2H9ZTG5</accession>
<gene>
    <name evidence="4" type="primary">TMP14</name>
    <name evidence="4" type="ORF">AXF42_Ash012718</name>
</gene>